<proteinExistence type="predicted"/>
<organism evidence="2 3">
    <name type="scientific">Thalassolituus maritimus</name>
    <dbReference type="NCBI Taxonomy" id="484498"/>
    <lineage>
        <taxon>Bacteria</taxon>
        <taxon>Pseudomonadati</taxon>
        <taxon>Pseudomonadota</taxon>
        <taxon>Gammaproteobacteria</taxon>
        <taxon>Oceanospirillales</taxon>
        <taxon>Oceanospirillaceae</taxon>
        <taxon>Thalassolituus</taxon>
    </lineage>
</organism>
<name>A0ABP9ZY22_9GAMM</name>
<protein>
    <submittedName>
        <fullName evidence="2">Uncharacterized protein</fullName>
    </submittedName>
</protein>
<comment type="caution">
    <text evidence="2">The sequence shown here is derived from an EMBL/GenBank/DDBJ whole genome shotgun (WGS) entry which is preliminary data.</text>
</comment>
<dbReference type="EMBL" id="BAABWH010000002">
    <property type="protein sequence ID" value="GAA6145048.1"/>
    <property type="molecule type" value="Genomic_DNA"/>
</dbReference>
<keyword evidence="1" id="KW-1133">Transmembrane helix</keyword>
<accession>A0ABP9ZY22</accession>
<keyword evidence="1" id="KW-0472">Membrane</keyword>
<feature type="transmembrane region" description="Helical" evidence="1">
    <location>
        <begin position="25"/>
        <end position="44"/>
    </location>
</feature>
<evidence type="ECO:0000313" key="2">
    <source>
        <dbReference type="EMBL" id="GAA6145048.1"/>
    </source>
</evidence>
<dbReference type="Proteomes" id="UP001481413">
    <property type="component" value="Unassembled WGS sequence"/>
</dbReference>
<sequence length="62" mass="6779">MGGQDFLSYRHSTLYLPGMSSVNEFLSVILTGLLATIIRCFRIFPAHPARHSGRILPTASCG</sequence>
<evidence type="ECO:0000256" key="1">
    <source>
        <dbReference type="SAM" id="Phobius"/>
    </source>
</evidence>
<gene>
    <name evidence="2" type="ORF">NBRC116585_11650</name>
</gene>
<reference evidence="2 3" key="1">
    <citation type="submission" date="2024-04" db="EMBL/GenBank/DDBJ databases">
        <title>Draft genome sequence of Thalassolituus maritimus NBRC 116585.</title>
        <authorList>
            <person name="Miyakawa T."/>
            <person name="Kusuya Y."/>
            <person name="Miura T."/>
        </authorList>
    </citation>
    <scope>NUCLEOTIDE SEQUENCE [LARGE SCALE GENOMIC DNA]</scope>
    <source>
        <strain evidence="2 3">5NW40-0001</strain>
    </source>
</reference>
<keyword evidence="3" id="KW-1185">Reference proteome</keyword>
<evidence type="ECO:0000313" key="3">
    <source>
        <dbReference type="Proteomes" id="UP001481413"/>
    </source>
</evidence>
<keyword evidence="1" id="KW-0812">Transmembrane</keyword>